<organism evidence="2">
    <name type="scientific">Ostreococcus mediterraneus</name>
    <dbReference type="NCBI Taxonomy" id="1486918"/>
    <lineage>
        <taxon>Eukaryota</taxon>
        <taxon>Viridiplantae</taxon>
        <taxon>Chlorophyta</taxon>
        <taxon>Mamiellophyceae</taxon>
        <taxon>Mamiellales</taxon>
        <taxon>Bathycoccaceae</taxon>
        <taxon>Ostreococcus</taxon>
    </lineage>
</organism>
<dbReference type="AlphaFoldDB" id="A0A7S0T9K1"/>
<name>A0A7S0T9K1_9CHLO</name>
<feature type="compositionally biased region" description="Basic and acidic residues" evidence="1">
    <location>
        <begin position="142"/>
        <end position="176"/>
    </location>
</feature>
<reference evidence="2" key="1">
    <citation type="submission" date="2021-01" db="EMBL/GenBank/DDBJ databases">
        <authorList>
            <person name="Corre E."/>
            <person name="Pelletier E."/>
            <person name="Niang G."/>
            <person name="Scheremetjew M."/>
            <person name="Finn R."/>
            <person name="Kale V."/>
            <person name="Holt S."/>
            <person name="Cochrane G."/>
            <person name="Meng A."/>
            <person name="Brown T."/>
            <person name="Cohen L."/>
        </authorList>
    </citation>
    <scope>NUCLEOTIDE SEQUENCE</scope>
    <source>
        <strain evidence="2">Clade-D-RCC2573</strain>
    </source>
</reference>
<feature type="region of interest" description="Disordered" evidence="1">
    <location>
        <begin position="57"/>
        <end position="178"/>
    </location>
</feature>
<feature type="compositionally biased region" description="Basic residues" evidence="1">
    <location>
        <begin position="109"/>
        <end position="140"/>
    </location>
</feature>
<dbReference type="EMBL" id="HBFF01000931">
    <property type="protein sequence ID" value="CAD8727820.1"/>
    <property type="molecule type" value="Transcribed_RNA"/>
</dbReference>
<sequence>MMQRHAEARAREAAHATDAYLRREFPNATDATLALALEKHDGDAQLAKDALREFFDAERAGRTTTTTTMMTTGGAGSSGRERRRRRRREGSSSSSPSDDDGSDDDGSRSGRRRHKKHRKSSDRRKHKKHKKSSRRSRSRSASRGDEGKKPERRAFGDDEAERRRELAEAREKEAAAKQHAILARMRAQGGGAARDGMREQELLRSQLQIAHRQGDIHEVERLKNLLAKDDALDRAAKDNYGFRVNA</sequence>
<evidence type="ECO:0000313" key="2">
    <source>
        <dbReference type="EMBL" id="CAD8727820.1"/>
    </source>
</evidence>
<evidence type="ECO:0008006" key="3">
    <source>
        <dbReference type="Google" id="ProtNLM"/>
    </source>
</evidence>
<protein>
    <recommendedName>
        <fullName evidence="3">CUE domain-containing protein</fullName>
    </recommendedName>
</protein>
<proteinExistence type="predicted"/>
<evidence type="ECO:0000256" key="1">
    <source>
        <dbReference type="SAM" id="MobiDB-lite"/>
    </source>
</evidence>
<accession>A0A7S0T9K1</accession>
<dbReference type="CDD" id="cd14279">
    <property type="entry name" value="CUE"/>
    <property type="match status" value="1"/>
</dbReference>
<gene>
    <name evidence="2" type="ORF">OMED0936_LOCUS744</name>
</gene>
<feature type="compositionally biased region" description="Low complexity" evidence="1">
    <location>
        <begin position="62"/>
        <end position="72"/>
    </location>
</feature>